<evidence type="ECO:0000256" key="1">
    <source>
        <dbReference type="SAM" id="Coils"/>
    </source>
</evidence>
<comment type="caution">
    <text evidence="2">The sequence shown here is derived from an EMBL/GenBank/DDBJ whole genome shotgun (WGS) entry which is preliminary data.</text>
</comment>
<evidence type="ECO:0000313" key="2">
    <source>
        <dbReference type="EMBL" id="RDX69965.1"/>
    </source>
</evidence>
<reference evidence="2" key="1">
    <citation type="submission" date="2018-05" db="EMBL/GenBank/DDBJ databases">
        <title>Draft genome of Mucuna pruriens seed.</title>
        <authorList>
            <person name="Nnadi N.E."/>
            <person name="Vos R."/>
            <person name="Hasami M.H."/>
            <person name="Devisetty U.K."/>
            <person name="Aguiy J.C."/>
        </authorList>
    </citation>
    <scope>NUCLEOTIDE SEQUENCE [LARGE SCALE GENOMIC DNA]</scope>
    <source>
        <strain evidence="2">JCA_2017</strain>
    </source>
</reference>
<organism evidence="2 3">
    <name type="scientific">Mucuna pruriens</name>
    <name type="common">Velvet bean</name>
    <name type="synonym">Dolichos pruriens</name>
    <dbReference type="NCBI Taxonomy" id="157652"/>
    <lineage>
        <taxon>Eukaryota</taxon>
        <taxon>Viridiplantae</taxon>
        <taxon>Streptophyta</taxon>
        <taxon>Embryophyta</taxon>
        <taxon>Tracheophyta</taxon>
        <taxon>Spermatophyta</taxon>
        <taxon>Magnoliopsida</taxon>
        <taxon>eudicotyledons</taxon>
        <taxon>Gunneridae</taxon>
        <taxon>Pentapetalae</taxon>
        <taxon>rosids</taxon>
        <taxon>fabids</taxon>
        <taxon>Fabales</taxon>
        <taxon>Fabaceae</taxon>
        <taxon>Papilionoideae</taxon>
        <taxon>50 kb inversion clade</taxon>
        <taxon>NPAAA clade</taxon>
        <taxon>indigoferoid/millettioid clade</taxon>
        <taxon>Phaseoleae</taxon>
        <taxon>Mucuna</taxon>
    </lineage>
</organism>
<sequence length="116" mass="13013">MNTRWDPKKAKLSAYTTRSKSKAMESKIKALELQNQDLKGEVSQLKEQMVQMFQILPQTNAAITTMANHGATGHSQVDNIVDPLPHAVRDLPYGMPYGWNAEAPTNEEWEQSKAEA</sequence>
<protein>
    <submittedName>
        <fullName evidence="2">Uncharacterized protein</fullName>
    </submittedName>
</protein>
<name>A0A371EV74_MUCPR</name>
<proteinExistence type="predicted"/>
<keyword evidence="1" id="KW-0175">Coiled coil</keyword>
<dbReference type="AlphaFoldDB" id="A0A371EV74"/>
<keyword evidence="3" id="KW-1185">Reference proteome</keyword>
<feature type="coiled-coil region" evidence="1">
    <location>
        <begin position="21"/>
        <end position="48"/>
    </location>
</feature>
<dbReference type="EMBL" id="QJKJ01011893">
    <property type="protein sequence ID" value="RDX69965.1"/>
    <property type="molecule type" value="Genomic_DNA"/>
</dbReference>
<feature type="non-terminal residue" evidence="2">
    <location>
        <position position="1"/>
    </location>
</feature>
<accession>A0A371EV74</accession>
<dbReference type="Proteomes" id="UP000257109">
    <property type="component" value="Unassembled WGS sequence"/>
</dbReference>
<evidence type="ECO:0000313" key="3">
    <source>
        <dbReference type="Proteomes" id="UP000257109"/>
    </source>
</evidence>
<gene>
    <name evidence="2" type="ORF">CR513_50848</name>
</gene>